<gene>
    <name evidence="8" type="ORF">WG900_06820</name>
</gene>
<dbReference type="Pfam" id="PF17676">
    <property type="entry name" value="Peptidase_S66C"/>
    <property type="match status" value="1"/>
</dbReference>
<dbReference type="InterPro" id="IPR040449">
    <property type="entry name" value="Peptidase_S66_N"/>
</dbReference>
<dbReference type="RefSeq" id="WP_339965796.1">
    <property type="nucleotide sequence ID" value="NZ_JBBHJY010000002.1"/>
</dbReference>
<evidence type="ECO:0000313" key="8">
    <source>
        <dbReference type="EMBL" id="MEJ6009627.1"/>
    </source>
</evidence>
<dbReference type="Gene3D" id="3.40.50.10740">
    <property type="entry name" value="Class I glutamine amidotransferase-like"/>
    <property type="match status" value="1"/>
</dbReference>
<dbReference type="EMBL" id="JBBHJY010000002">
    <property type="protein sequence ID" value="MEJ6009627.1"/>
    <property type="molecule type" value="Genomic_DNA"/>
</dbReference>
<dbReference type="SUPFAM" id="SSF52317">
    <property type="entry name" value="Class I glutamine amidotransferase-like"/>
    <property type="match status" value="1"/>
</dbReference>
<feature type="domain" description="LD-carboxypeptidase C-terminal" evidence="7">
    <location>
        <begin position="163"/>
        <end position="266"/>
    </location>
</feature>
<dbReference type="InterPro" id="IPR027461">
    <property type="entry name" value="Carboxypeptidase_A_C_sf"/>
</dbReference>
<dbReference type="Pfam" id="PF02016">
    <property type="entry name" value="Peptidase_S66"/>
    <property type="match status" value="1"/>
</dbReference>
<evidence type="ECO:0000256" key="3">
    <source>
        <dbReference type="ARBA" id="ARBA00022670"/>
    </source>
</evidence>
<evidence type="ECO:0000259" key="7">
    <source>
        <dbReference type="Pfam" id="PF17676"/>
    </source>
</evidence>
<keyword evidence="9" id="KW-1185">Reference proteome</keyword>
<keyword evidence="4" id="KW-0378">Hydrolase</keyword>
<keyword evidence="2" id="KW-0121">Carboxypeptidase</keyword>
<dbReference type="Gene3D" id="3.50.30.60">
    <property type="entry name" value="LD-carboxypeptidase A C-terminal domain-like"/>
    <property type="match status" value="1"/>
</dbReference>
<reference evidence="8 9" key="1">
    <citation type="submission" date="2024-03" db="EMBL/GenBank/DDBJ databases">
        <authorList>
            <person name="Jo J.-H."/>
        </authorList>
    </citation>
    <scope>NUCLEOTIDE SEQUENCE [LARGE SCALE GENOMIC DNA]</scope>
    <source>
        <strain evidence="8 9">AS3R-12</strain>
    </source>
</reference>
<dbReference type="PANTHER" id="PTHR30237:SF2">
    <property type="entry name" value="MUREIN TETRAPEPTIDE CARBOXYPEPTIDASE"/>
    <property type="match status" value="1"/>
</dbReference>
<dbReference type="CDD" id="cd07025">
    <property type="entry name" value="Peptidase_S66"/>
    <property type="match status" value="1"/>
</dbReference>
<accession>A0ABU8S6N8</accession>
<organism evidence="8 9">
    <name type="scientific">Novosphingobium aquae</name>
    <dbReference type="NCBI Taxonomy" id="3133435"/>
    <lineage>
        <taxon>Bacteria</taxon>
        <taxon>Pseudomonadati</taxon>
        <taxon>Pseudomonadota</taxon>
        <taxon>Alphaproteobacteria</taxon>
        <taxon>Sphingomonadales</taxon>
        <taxon>Sphingomonadaceae</taxon>
        <taxon>Novosphingobium</taxon>
    </lineage>
</organism>
<comment type="caution">
    <text evidence="8">The sequence shown here is derived from an EMBL/GenBank/DDBJ whole genome shotgun (WGS) entry which is preliminary data.</text>
</comment>
<evidence type="ECO:0000256" key="5">
    <source>
        <dbReference type="ARBA" id="ARBA00022825"/>
    </source>
</evidence>
<dbReference type="InterPro" id="IPR029062">
    <property type="entry name" value="Class_I_gatase-like"/>
</dbReference>
<comment type="similarity">
    <text evidence="1">Belongs to the peptidase S66 family.</text>
</comment>
<proteinExistence type="inferred from homology"/>
<dbReference type="InterPro" id="IPR027478">
    <property type="entry name" value="LdcA_N"/>
</dbReference>
<dbReference type="Proteomes" id="UP001379235">
    <property type="component" value="Unassembled WGS sequence"/>
</dbReference>
<evidence type="ECO:0000256" key="4">
    <source>
        <dbReference type="ARBA" id="ARBA00022801"/>
    </source>
</evidence>
<dbReference type="PANTHER" id="PTHR30237">
    <property type="entry name" value="MURAMOYLTETRAPEPTIDE CARBOXYPEPTIDASE"/>
    <property type="match status" value="1"/>
</dbReference>
<dbReference type="InterPro" id="IPR040921">
    <property type="entry name" value="Peptidase_S66C"/>
</dbReference>
<dbReference type="SUPFAM" id="SSF141986">
    <property type="entry name" value="LD-carboxypeptidase A C-terminal domain-like"/>
    <property type="match status" value="1"/>
</dbReference>
<keyword evidence="5" id="KW-0720">Serine protease</keyword>
<evidence type="ECO:0000256" key="2">
    <source>
        <dbReference type="ARBA" id="ARBA00022645"/>
    </source>
</evidence>
<evidence type="ECO:0000256" key="1">
    <source>
        <dbReference type="ARBA" id="ARBA00010233"/>
    </source>
</evidence>
<name>A0ABU8S6N8_9SPHN</name>
<keyword evidence="3" id="KW-0645">Protease</keyword>
<evidence type="ECO:0000259" key="6">
    <source>
        <dbReference type="Pfam" id="PF02016"/>
    </source>
</evidence>
<sequence>MISIAICAPACPITHDDAAAVARLAEGRDIELMFHPQCFESEGHFAGPDEARLAAFLECANDPAFDAVWFARGGYGSNRIAEAAMAGLNASAQDKAFLGYSDMGYLLGGLYRERIGRPVHAPMPADIRREGGADAVTRVFDWLEGDHAGIEPSLDSHPTVAFNLTTLAMLCGTPLMPGLAGHVVQVEEVSEHLYAVDRLFFHATAHLSGIAGLRLGRVGQVPENDRPFGAEAEDIARYWCQRHAIPFLGRADIGHDAANKIVPFGLATA</sequence>
<protein>
    <submittedName>
        <fullName evidence="8">LD-carboxypeptidase</fullName>
    </submittedName>
</protein>
<feature type="domain" description="LD-carboxypeptidase N-terminal" evidence="6">
    <location>
        <begin position="4"/>
        <end position="113"/>
    </location>
</feature>
<evidence type="ECO:0000313" key="9">
    <source>
        <dbReference type="Proteomes" id="UP001379235"/>
    </source>
</evidence>
<dbReference type="InterPro" id="IPR003507">
    <property type="entry name" value="S66_fam"/>
</dbReference>